<dbReference type="Proteomes" id="UP000248592">
    <property type="component" value="Chromosome"/>
</dbReference>
<accession>A0A2Z4JSK8</accession>
<reference evidence="4" key="1">
    <citation type="submission" date="2018-06" db="EMBL/GenBank/DDBJ databases">
        <title>Description of a new Polynucleobacter species.</title>
        <authorList>
            <person name="Hahn M.W."/>
        </authorList>
    </citation>
    <scope>NUCLEOTIDE SEQUENCE [LARGE SCALE GENOMIC DNA]</scope>
    <source>
        <strain evidence="4">MG-25-Pas1-D2</strain>
    </source>
</reference>
<evidence type="ECO:0000256" key="2">
    <source>
        <dbReference type="SAM" id="SignalP"/>
    </source>
</evidence>
<feature type="signal peptide" evidence="2">
    <location>
        <begin position="1"/>
        <end position="19"/>
    </location>
</feature>
<dbReference type="AlphaFoldDB" id="A0A2Z4JSK8"/>
<name>A0A2Z4JSK8_9BURK</name>
<keyword evidence="2" id="KW-0732">Signal</keyword>
<evidence type="ECO:0000313" key="3">
    <source>
        <dbReference type="EMBL" id="AWW49787.1"/>
    </source>
</evidence>
<protein>
    <recommendedName>
        <fullName evidence="5">Proteophosphoglycan ppg4</fullName>
    </recommendedName>
</protein>
<feature type="chain" id="PRO_5016250991" description="Proteophosphoglycan ppg4" evidence="2">
    <location>
        <begin position="20"/>
        <end position="83"/>
    </location>
</feature>
<organism evidence="3 4">
    <name type="scientific">Polynucleobacter paneuropaeus</name>
    <dbReference type="NCBI Taxonomy" id="2527775"/>
    <lineage>
        <taxon>Bacteria</taxon>
        <taxon>Pseudomonadati</taxon>
        <taxon>Pseudomonadota</taxon>
        <taxon>Betaproteobacteria</taxon>
        <taxon>Burkholderiales</taxon>
        <taxon>Burkholderiaceae</taxon>
        <taxon>Polynucleobacter</taxon>
    </lineage>
</organism>
<sequence>MKSLLAILIGLSMSIAAQAAGFGYDPFAGKSPTSAGGNSSAVRPSGPASQPVKPAPTAPVTPGAQPVKSKQGPNIPTPPAAKN</sequence>
<evidence type="ECO:0008006" key="5">
    <source>
        <dbReference type="Google" id="ProtNLM"/>
    </source>
</evidence>
<dbReference type="RefSeq" id="WP_112294669.1">
    <property type="nucleotide sequence ID" value="NZ_CBCSBS010000001.1"/>
</dbReference>
<evidence type="ECO:0000256" key="1">
    <source>
        <dbReference type="SAM" id="MobiDB-lite"/>
    </source>
</evidence>
<evidence type="ECO:0000313" key="4">
    <source>
        <dbReference type="Proteomes" id="UP000248592"/>
    </source>
</evidence>
<proteinExistence type="predicted"/>
<gene>
    <name evidence="3" type="ORF">Pas1_04990</name>
</gene>
<dbReference type="EMBL" id="CP030085">
    <property type="protein sequence ID" value="AWW49787.1"/>
    <property type="molecule type" value="Genomic_DNA"/>
</dbReference>
<feature type="compositionally biased region" description="Polar residues" evidence="1">
    <location>
        <begin position="31"/>
        <end position="42"/>
    </location>
</feature>
<feature type="region of interest" description="Disordered" evidence="1">
    <location>
        <begin position="26"/>
        <end position="83"/>
    </location>
</feature>